<evidence type="ECO:0000313" key="2">
    <source>
        <dbReference type="Proteomes" id="UP001206925"/>
    </source>
</evidence>
<dbReference type="InterPro" id="IPR044697">
    <property type="entry name" value="UGlyAH_cupin_C"/>
</dbReference>
<dbReference type="InterPro" id="IPR011051">
    <property type="entry name" value="RmlC_Cupin_sf"/>
</dbReference>
<keyword evidence="2" id="KW-1185">Reference proteome</keyword>
<dbReference type="InterPro" id="IPR014710">
    <property type="entry name" value="RmlC-like_jellyroll"/>
</dbReference>
<dbReference type="AlphaFoldDB" id="A0AAD5GGC2"/>
<dbReference type="GO" id="GO:0071522">
    <property type="term" value="F:ureidoglycine aminohydrolase activity"/>
    <property type="evidence" value="ECO:0007669"/>
    <property type="project" value="InterPro"/>
</dbReference>
<sequence length="286" mass="32612">MDVESPSTAVTYKATSGQKRWRSRLLAPMVPEFGEIDLMDTRSIVNKQGRFNNHVSDSRAVLEKKTSDSLRKHENPILCLANMRYTIEEALAAIDRCGKGQSELTVQLAHVSRPRKRRLQRCSRHGRRRGWVGPCSKRVHTGMFASNIVSTSNSAFQDADRRQYHKDSPNALHTKTLRFLNKACIIQLRFSPPQEAKRYLWDCVQEATSIIMNRGKNTLLLQEVHYNQHGLLLLEGQGIYHLGDSGYPVEAGDAIWMAPFVPQWYAVLGKIPTRCLLYKNVNRNPL</sequence>
<comment type="caution">
    <text evidence="1">The sequence shown here is derived from an EMBL/GenBank/DDBJ whole genome shotgun (WGS) entry which is preliminary data.</text>
</comment>
<organism evidence="1 2">
    <name type="scientific">Ambrosia artemisiifolia</name>
    <name type="common">Common ragweed</name>
    <dbReference type="NCBI Taxonomy" id="4212"/>
    <lineage>
        <taxon>Eukaryota</taxon>
        <taxon>Viridiplantae</taxon>
        <taxon>Streptophyta</taxon>
        <taxon>Embryophyta</taxon>
        <taxon>Tracheophyta</taxon>
        <taxon>Spermatophyta</taxon>
        <taxon>Magnoliopsida</taxon>
        <taxon>eudicotyledons</taxon>
        <taxon>Gunneridae</taxon>
        <taxon>Pentapetalae</taxon>
        <taxon>asterids</taxon>
        <taxon>campanulids</taxon>
        <taxon>Asterales</taxon>
        <taxon>Asteraceae</taxon>
        <taxon>Asteroideae</taxon>
        <taxon>Heliantheae alliance</taxon>
        <taxon>Heliantheae</taxon>
        <taxon>Ambrosia</taxon>
    </lineage>
</organism>
<dbReference type="EMBL" id="JAMZMK010008468">
    <property type="protein sequence ID" value="KAI7740304.1"/>
    <property type="molecule type" value="Genomic_DNA"/>
</dbReference>
<dbReference type="SUPFAM" id="SSF51182">
    <property type="entry name" value="RmlC-like cupins"/>
    <property type="match status" value="1"/>
</dbReference>
<name>A0AAD5GGC2_AMBAR</name>
<gene>
    <name evidence="1" type="ORF">M8C21_033516</name>
</gene>
<dbReference type="PANTHER" id="PTHR34571:SF1">
    <property type="entry name" value="(S)-UREIDOGLYCINE AMINOHYDROLASE"/>
    <property type="match status" value="1"/>
</dbReference>
<proteinExistence type="predicted"/>
<protein>
    <recommendedName>
        <fullName evidence="3">(S)-ureidoglycine aminohydrolase cupin domain-containing protein</fullName>
    </recommendedName>
</protein>
<accession>A0AAD5GGC2</accession>
<evidence type="ECO:0000313" key="1">
    <source>
        <dbReference type="EMBL" id="KAI7740304.1"/>
    </source>
</evidence>
<dbReference type="PANTHER" id="PTHR34571">
    <property type="entry name" value="(S)-UREIDOGLYCINE AMINOHYDROLASE"/>
    <property type="match status" value="1"/>
</dbReference>
<evidence type="ECO:0008006" key="3">
    <source>
        <dbReference type="Google" id="ProtNLM"/>
    </source>
</evidence>
<dbReference type="Proteomes" id="UP001206925">
    <property type="component" value="Unassembled WGS sequence"/>
</dbReference>
<reference evidence="1" key="1">
    <citation type="submission" date="2022-06" db="EMBL/GenBank/DDBJ databases">
        <title>Uncovering the hologenomic basis of an extraordinary plant invasion.</title>
        <authorList>
            <person name="Bieker V.C."/>
            <person name="Martin M.D."/>
            <person name="Gilbert T."/>
            <person name="Hodgins K."/>
            <person name="Battlay P."/>
            <person name="Petersen B."/>
            <person name="Wilson J."/>
        </authorList>
    </citation>
    <scope>NUCLEOTIDE SEQUENCE</scope>
    <source>
        <strain evidence="1">AA19_3_7</strain>
        <tissue evidence="1">Leaf</tissue>
    </source>
</reference>
<dbReference type="InterPro" id="IPR017627">
    <property type="entry name" value="UGHY"/>
</dbReference>
<dbReference type="Gene3D" id="2.60.120.10">
    <property type="entry name" value="Jelly Rolls"/>
    <property type="match status" value="1"/>
</dbReference>
<dbReference type="CDD" id="cd02212">
    <property type="entry name" value="cupin_UGlyAH_C"/>
    <property type="match status" value="1"/>
</dbReference>